<sequence>MSVRHLFLTAALLAAPAFASTPVNVNTADATTLAQSLDGVGLAKAQAIVAWREANGPFTSADQLTEVKGIGASLVDRNRDAILFDAPRAAPKPRAAKPAKARKAAPPDDEG</sequence>
<dbReference type="RefSeq" id="WP_045827929.1">
    <property type="nucleotide sequence ID" value="NZ_JZRB01000003.1"/>
</dbReference>
<feature type="compositionally biased region" description="Basic residues" evidence="1">
    <location>
        <begin position="94"/>
        <end position="103"/>
    </location>
</feature>
<dbReference type="Pfam" id="PF12836">
    <property type="entry name" value="HHH_3"/>
    <property type="match status" value="1"/>
</dbReference>
<evidence type="ECO:0008006" key="5">
    <source>
        <dbReference type="Google" id="ProtNLM"/>
    </source>
</evidence>
<reference evidence="3 4" key="1">
    <citation type="submission" date="2015-03" db="EMBL/GenBank/DDBJ databases">
        <title>Draft genome sequence of Luteibacter yeojuensis strain SU11.</title>
        <authorList>
            <person name="Sulaiman J."/>
            <person name="Priya K."/>
            <person name="Chan K.-G."/>
        </authorList>
    </citation>
    <scope>NUCLEOTIDE SEQUENCE [LARGE SCALE GENOMIC DNA]</scope>
    <source>
        <strain evidence="3 4">SU11</strain>
    </source>
</reference>
<evidence type="ECO:0000256" key="1">
    <source>
        <dbReference type="SAM" id="MobiDB-lite"/>
    </source>
</evidence>
<dbReference type="AlphaFoldDB" id="A0A0F3L0Z9"/>
<organism evidence="3 4">
    <name type="scientific">Luteibacter yeojuensis</name>
    <dbReference type="NCBI Taxonomy" id="345309"/>
    <lineage>
        <taxon>Bacteria</taxon>
        <taxon>Pseudomonadati</taxon>
        <taxon>Pseudomonadota</taxon>
        <taxon>Gammaproteobacteria</taxon>
        <taxon>Lysobacterales</taxon>
        <taxon>Rhodanobacteraceae</taxon>
        <taxon>Luteibacter</taxon>
    </lineage>
</organism>
<dbReference type="InterPro" id="IPR051675">
    <property type="entry name" value="Endo/Exo/Phosphatase_dom_1"/>
</dbReference>
<evidence type="ECO:0000313" key="3">
    <source>
        <dbReference type="EMBL" id="KJV37056.1"/>
    </source>
</evidence>
<dbReference type="Proteomes" id="UP000033651">
    <property type="component" value="Unassembled WGS sequence"/>
</dbReference>
<protein>
    <recommendedName>
        <fullName evidence="5">Competence protein ComEA</fullName>
    </recommendedName>
</protein>
<dbReference type="GO" id="GO:0015628">
    <property type="term" value="P:protein secretion by the type II secretion system"/>
    <property type="evidence" value="ECO:0007669"/>
    <property type="project" value="TreeGrafter"/>
</dbReference>
<dbReference type="EMBL" id="JZRB01000003">
    <property type="protein sequence ID" value="KJV37056.1"/>
    <property type="molecule type" value="Genomic_DNA"/>
</dbReference>
<dbReference type="SUPFAM" id="SSF47781">
    <property type="entry name" value="RuvA domain 2-like"/>
    <property type="match status" value="1"/>
</dbReference>
<accession>A0A0F3L0Z9</accession>
<feature type="region of interest" description="Disordered" evidence="1">
    <location>
        <begin position="86"/>
        <end position="111"/>
    </location>
</feature>
<dbReference type="PANTHER" id="PTHR21180:SF32">
    <property type="entry name" value="ENDONUCLEASE_EXONUCLEASE_PHOSPHATASE FAMILY DOMAIN-CONTAINING PROTEIN 1"/>
    <property type="match status" value="1"/>
</dbReference>
<keyword evidence="2" id="KW-0732">Signal</keyword>
<proteinExistence type="predicted"/>
<name>A0A0F3L0Z9_9GAMM</name>
<dbReference type="OrthoDB" id="7510573at2"/>
<dbReference type="Gene3D" id="1.10.150.280">
    <property type="entry name" value="AF1531-like domain"/>
    <property type="match status" value="1"/>
</dbReference>
<feature type="chain" id="PRO_5002463456" description="Competence protein ComEA" evidence="2">
    <location>
        <begin position="20"/>
        <end position="111"/>
    </location>
</feature>
<keyword evidence="4" id="KW-1185">Reference proteome</keyword>
<dbReference type="PANTHER" id="PTHR21180">
    <property type="entry name" value="ENDONUCLEASE/EXONUCLEASE/PHOSPHATASE FAMILY DOMAIN-CONTAINING PROTEIN 1"/>
    <property type="match status" value="1"/>
</dbReference>
<gene>
    <name evidence="3" type="ORF">VI08_02440</name>
</gene>
<dbReference type="GO" id="GO:0015627">
    <property type="term" value="C:type II protein secretion system complex"/>
    <property type="evidence" value="ECO:0007669"/>
    <property type="project" value="TreeGrafter"/>
</dbReference>
<comment type="caution">
    <text evidence="3">The sequence shown here is derived from an EMBL/GenBank/DDBJ whole genome shotgun (WGS) entry which is preliminary data.</text>
</comment>
<dbReference type="InterPro" id="IPR010994">
    <property type="entry name" value="RuvA_2-like"/>
</dbReference>
<feature type="signal peptide" evidence="2">
    <location>
        <begin position="1"/>
        <end position="19"/>
    </location>
</feature>
<evidence type="ECO:0000256" key="2">
    <source>
        <dbReference type="SAM" id="SignalP"/>
    </source>
</evidence>
<dbReference type="NCBIfam" id="TIGR00426">
    <property type="entry name" value="competence protein ComEA helix-hairpin-helix repeat region"/>
    <property type="match status" value="1"/>
</dbReference>
<dbReference type="PATRIC" id="fig|345309.4.peg.2348"/>
<evidence type="ECO:0000313" key="4">
    <source>
        <dbReference type="Proteomes" id="UP000033651"/>
    </source>
</evidence>
<dbReference type="InterPro" id="IPR004509">
    <property type="entry name" value="Competence_ComEA_HhH"/>
</dbReference>